<comment type="caution">
    <text evidence="2">The sequence shown here is derived from an EMBL/GenBank/DDBJ whole genome shotgun (WGS) entry which is preliminary data.</text>
</comment>
<feature type="transmembrane region" description="Helical" evidence="1">
    <location>
        <begin position="102"/>
        <end position="124"/>
    </location>
</feature>
<keyword evidence="1" id="KW-1133">Transmembrane helix</keyword>
<gene>
    <name evidence="2" type="ORF">HMPREF3186_00189</name>
</gene>
<dbReference type="Proteomes" id="UP000070355">
    <property type="component" value="Unassembled WGS sequence"/>
</dbReference>
<organism evidence="2 3">
    <name type="scientific">Gemella haemolysans</name>
    <dbReference type="NCBI Taxonomy" id="1379"/>
    <lineage>
        <taxon>Bacteria</taxon>
        <taxon>Bacillati</taxon>
        <taxon>Bacillota</taxon>
        <taxon>Bacilli</taxon>
        <taxon>Bacillales</taxon>
        <taxon>Gemellaceae</taxon>
        <taxon>Gemella</taxon>
    </lineage>
</organism>
<evidence type="ECO:0000313" key="3">
    <source>
        <dbReference type="Proteomes" id="UP000070355"/>
    </source>
</evidence>
<keyword evidence="1" id="KW-0812">Transmembrane</keyword>
<dbReference type="PATRIC" id="fig|1379.3.peg.185"/>
<evidence type="ECO:0000256" key="1">
    <source>
        <dbReference type="SAM" id="Phobius"/>
    </source>
</evidence>
<accession>A0A134A626</accession>
<feature type="transmembrane region" description="Helical" evidence="1">
    <location>
        <begin position="193"/>
        <end position="215"/>
    </location>
</feature>
<dbReference type="STRING" id="1379.HMPREF3186_00189"/>
<protein>
    <submittedName>
        <fullName evidence="2">TIGR01906 family protein</fullName>
    </submittedName>
</protein>
<feature type="transmembrane region" description="Helical" evidence="1">
    <location>
        <begin position="136"/>
        <end position="159"/>
    </location>
</feature>
<proteinExistence type="predicted"/>
<reference evidence="3" key="1">
    <citation type="submission" date="2016-01" db="EMBL/GenBank/DDBJ databases">
        <authorList>
            <person name="Mitreva M."/>
            <person name="Pepin K.H."/>
            <person name="Mihindukulasuriya K.A."/>
            <person name="Fulton R."/>
            <person name="Fronick C."/>
            <person name="O'Laughlin M."/>
            <person name="Miner T."/>
            <person name="Herter B."/>
            <person name="Rosa B.A."/>
            <person name="Cordes M."/>
            <person name="Tomlinson C."/>
            <person name="Wollam A."/>
            <person name="Palsikar V.B."/>
            <person name="Mardis E.R."/>
            <person name="Wilson R.K."/>
        </authorList>
    </citation>
    <scope>NUCLEOTIDE SEQUENCE [LARGE SCALE GENOMIC DNA]</scope>
    <source>
        <strain evidence="3">DNF01167</strain>
    </source>
</reference>
<sequence length="226" mass="26640">MFSGGINMNKYIRQTLIVFQNFSLFISAILGIIFYNCFNLDFYKNFYSKENLAPNINTSNDELINNTSNLLDYLNSKAELNTSWFTEKDILHMKDVRTLYNVSFYTMIFFIVLFIITTILIIILSKHKTMFYITRTFNKTLLAFIILIIVLAGIISYNFNSFWIKFHQLLFSNDLWLLSPDESNLIKMVPEEFFISLITTIILHILLLFVALLVLNNILKKRFRNI</sequence>
<name>A0A134A626_9BACL</name>
<dbReference type="EMBL" id="LSDC01000017">
    <property type="protein sequence ID" value="KXB63158.1"/>
    <property type="molecule type" value="Genomic_DNA"/>
</dbReference>
<dbReference type="InterPro" id="IPR010178">
    <property type="entry name" value="Lit"/>
</dbReference>
<dbReference type="Pfam" id="PF07314">
    <property type="entry name" value="Lit"/>
    <property type="match status" value="1"/>
</dbReference>
<dbReference type="NCBIfam" id="TIGR01906">
    <property type="entry name" value="integ_TIGR01906"/>
    <property type="match status" value="1"/>
</dbReference>
<keyword evidence="1" id="KW-0472">Membrane</keyword>
<dbReference type="AlphaFoldDB" id="A0A134A626"/>
<feature type="transmembrane region" description="Helical" evidence="1">
    <location>
        <begin position="16"/>
        <end position="35"/>
    </location>
</feature>
<evidence type="ECO:0000313" key="2">
    <source>
        <dbReference type="EMBL" id="KXB63158.1"/>
    </source>
</evidence>